<dbReference type="STRING" id="153971.AWC19_11135"/>
<protein>
    <submittedName>
        <fullName evidence="1">Uncharacterized protein</fullName>
    </submittedName>
</protein>
<reference evidence="1 2" key="1">
    <citation type="submission" date="2016-01" db="EMBL/GenBank/DDBJ databases">
        <title>The new phylogeny of the genus Mycobacterium.</title>
        <authorList>
            <person name="Tarcisio F."/>
            <person name="Conor M."/>
            <person name="Antonella G."/>
            <person name="Elisabetta G."/>
            <person name="Giulia F.S."/>
            <person name="Sara T."/>
            <person name="Anna F."/>
            <person name="Clotilde B."/>
            <person name="Roberto B."/>
            <person name="Veronica D.S."/>
            <person name="Fabio R."/>
            <person name="Monica P."/>
            <person name="Olivier J."/>
            <person name="Enrico T."/>
            <person name="Nicola S."/>
        </authorList>
    </citation>
    <scope>NUCLEOTIDE SEQUENCE [LARGE SCALE GENOMIC DNA]</scope>
    <source>
        <strain evidence="1 2">DSM 44572</strain>
    </source>
</reference>
<name>A0A1X1ZKH7_9MYCO</name>
<evidence type="ECO:0000313" key="2">
    <source>
        <dbReference type="Proteomes" id="UP000193529"/>
    </source>
</evidence>
<accession>A0A1X1ZKH7</accession>
<organism evidence="1 2">
    <name type="scientific">Mycobacterium palustre</name>
    <dbReference type="NCBI Taxonomy" id="153971"/>
    <lineage>
        <taxon>Bacteria</taxon>
        <taxon>Bacillati</taxon>
        <taxon>Actinomycetota</taxon>
        <taxon>Actinomycetes</taxon>
        <taxon>Mycobacteriales</taxon>
        <taxon>Mycobacteriaceae</taxon>
        <taxon>Mycobacterium</taxon>
        <taxon>Mycobacterium simiae complex</taxon>
    </lineage>
</organism>
<dbReference type="EMBL" id="LQPJ01000107">
    <property type="protein sequence ID" value="ORW23621.1"/>
    <property type="molecule type" value="Genomic_DNA"/>
</dbReference>
<dbReference type="Proteomes" id="UP000193529">
    <property type="component" value="Unassembled WGS sequence"/>
</dbReference>
<dbReference type="AlphaFoldDB" id="A0A1X1ZKH7"/>
<gene>
    <name evidence="1" type="ORF">AWC19_11135</name>
</gene>
<evidence type="ECO:0000313" key="1">
    <source>
        <dbReference type="EMBL" id="ORW23621.1"/>
    </source>
</evidence>
<proteinExistence type="predicted"/>
<keyword evidence="2" id="KW-1185">Reference proteome</keyword>
<dbReference type="RefSeq" id="WP_245849013.1">
    <property type="nucleotide sequence ID" value="NZ_JACKRZ010000369.1"/>
</dbReference>
<comment type="caution">
    <text evidence="1">The sequence shown here is derived from an EMBL/GenBank/DDBJ whole genome shotgun (WGS) entry which is preliminary data.</text>
</comment>
<sequence length="155" mass="16596">MLGHEVGKAGFLLAIDGMRAGARAAGPALPVEGVLDNTEDVFFLTLDEILTDPRVDRGDVIGERRTYYTRYKTLDLPLTWQGNPIPVPLDAATSLPNASISSRAWVSAPESPKARCGSSAMPTATRPMISNPATSWCAASPTRRGLRCCQSPRPS</sequence>